<dbReference type="GO" id="GO:0016757">
    <property type="term" value="F:glycosyltransferase activity"/>
    <property type="evidence" value="ECO:0007669"/>
    <property type="project" value="InterPro"/>
</dbReference>
<feature type="domain" description="Glycosyltransferase subfamily 4-like N-terminal" evidence="3">
    <location>
        <begin position="38"/>
        <end position="199"/>
    </location>
</feature>
<sequence>MERNDNPTQQDLDSLVANSPLRAIKIVAWRDLDDPEAGGSELHAHRIAALWAQAGLDVTMRTSQVPNAPEEVTRDGYRSIRKNGRYSVFPHVMAEGIRTRSSGDTALVEIWNGMPFLSPLWHRGPRIVFLHHVHAEMWNMVLSPRLAAGGKFFEGSLAPPLYRLSTVVTLSESSRDEICASLKLPEDRVIVIPPGIDPRFQPGGTRSSDPYVVAVGRLVPFKRFDDLIRHLVEVKTTIPNLRASIIGEGYERANLEKLRDELGASSWLELPGRLSDDEQLDAYRSAWVVASTSGKEGWGMTLTEAAACGTPGIATDIPGHRDAIQDGQSGILVGSDASFAESLREVLINDQLGASLSEGALAYAQTLSWERTATDIFAHLSGSQEHTRS</sequence>
<dbReference type="EMBL" id="CAFBPM010000030">
    <property type="protein sequence ID" value="CAB5032254.1"/>
    <property type="molecule type" value="Genomic_DNA"/>
</dbReference>
<name>A0A6J7RTQ1_9ZZZZ</name>
<dbReference type="SUPFAM" id="SSF53756">
    <property type="entry name" value="UDP-Glycosyltransferase/glycogen phosphorylase"/>
    <property type="match status" value="1"/>
</dbReference>
<keyword evidence="1" id="KW-0808">Transferase</keyword>
<proteinExistence type="predicted"/>
<feature type="domain" description="Glycosyl transferase family 1" evidence="2">
    <location>
        <begin position="202"/>
        <end position="359"/>
    </location>
</feature>
<dbReference type="Pfam" id="PF13439">
    <property type="entry name" value="Glyco_transf_4"/>
    <property type="match status" value="1"/>
</dbReference>
<dbReference type="Gene3D" id="3.40.50.2000">
    <property type="entry name" value="Glycogen Phosphorylase B"/>
    <property type="match status" value="2"/>
</dbReference>
<gene>
    <name evidence="4" type="ORF">UFOPK3164_01463</name>
    <name evidence="5" type="ORF">UFOPK3427_01813</name>
    <name evidence="6" type="ORF">UFOPK4112_01803</name>
</gene>
<dbReference type="EMBL" id="CAFABE010000091">
    <property type="protein sequence ID" value="CAB4833443.1"/>
    <property type="molecule type" value="Genomic_DNA"/>
</dbReference>
<dbReference type="CDD" id="cd03801">
    <property type="entry name" value="GT4_PimA-like"/>
    <property type="match status" value="1"/>
</dbReference>
<evidence type="ECO:0000313" key="5">
    <source>
        <dbReference type="EMBL" id="CAB4883911.1"/>
    </source>
</evidence>
<evidence type="ECO:0000256" key="1">
    <source>
        <dbReference type="ARBA" id="ARBA00022679"/>
    </source>
</evidence>
<dbReference type="PANTHER" id="PTHR46401:SF2">
    <property type="entry name" value="GLYCOSYLTRANSFERASE WBBK-RELATED"/>
    <property type="match status" value="1"/>
</dbReference>
<dbReference type="AlphaFoldDB" id="A0A6J7RTQ1"/>
<dbReference type="Pfam" id="PF00534">
    <property type="entry name" value="Glycos_transf_1"/>
    <property type="match status" value="1"/>
</dbReference>
<dbReference type="GO" id="GO:0009103">
    <property type="term" value="P:lipopolysaccharide biosynthetic process"/>
    <property type="evidence" value="ECO:0007669"/>
    <property type="project" value="TreeGrafter"/>
</dbReference>
<evidence type="ECO:0000313" key="4">
    <source>
        <dbReference type="EMBL" id="CAB4833443.1"/>
    </source>
</evidence>
<evidence type="ECO:0000313" key="6">
    <source>
        <dbReference type="EMBL" id="CAB5032254.1"/>
    </source>
</evidence>
<accession>A0A6J7RTQ1</accession>
<dbReference type="PANTHER" id="PTHR46401">
    <property type="entry name" value="GLYCOSYLTRANSFERASE WBBK-RELATED"/>
    <property type="match status" value="1"/>
</dbReference>
<reference evidence="6" key="1">
    <citation type="submission" date="2020-05" db="EMBL/GenBank/DDBJ databases">
        <authorList>
            <person name="Chiriac C."/>
            <person name="Salcher M."/>
            <person name="Ghai R."/>
            <person name="Kavagutti S V."/>
        </authorList>
    </citation>
    <scope>NUCLEOTIDE SEQUENCE</scope>
</reference>
<evidence type="ECO:0000259" key="2">
    <source>
        <dbReference type="Pfam" id="PF00534"/>
    </source>
</evidence>
<protein>
    <submittedName>
        <fullName evidence="6">Unannotated protein</fullName>
    </submittedName>
</protein>
<organism evidence="6">
    <name type="scientific">freshwater metagenome</name>
    <dbReference type="NCBI Taxonomy" id="449393"/>
    <lineage>
        <taxon>unclassified sequences</taxon>
        <taxon>metagenomes</taxon>
        <taxon>ecological metagenomes</taxon>
    </lineage>
</organism>
<dbReference type="EMBL" id="CAFBLT010000004">
    <property type="protein sequence ID" value="CAB4883911.1"/>
    <property type="molecule type" value="Genomic_DNA"/>
</dbReference>
<dbReference type="InterPro" id="IPR028098">
    <property type="entry name" value="Glyco_trans_4-like_N"/>
</dbReference>
<dbReference type="InterPro" id="IPR001296">
    <property type="entry name" value="Glyco_trans_1"/>
</dbReference>
<evidence type="ECO:0000259" key="3">
    <source>
        <dbReference type="Pfam" id="PF13439"/>
    </source>
</evidence>